<dbReference type="Proteomes" id="UP000838821">
    <property type="component" value="Unassembled WGS sequence"/>
</dbReference>
<organism evidence="1 2">
    <name type="scientific">Paenibacillus allorhizoplanae</name>
    <dbReference type="NCBI Taxonomy" id="2905648"/>
    <lineage>
        <taxon>Bacteria</taxon>
        <taxon>Bacillati</taxon>
        <taxon>Bacillota</taxon>
        <taxon>Bacilli</taxon>
        <taxon>Bacillales</taxon>
        <taxon>Paenibacillaceae</taxon>
        <taxon>Paenibacillus</taxon>
    </lineage>
</organism>
<protein>
    <submittedName>
        <fullName evidence="1">Uncharacterized protein</fullName>
    </submittedName>
</protein>
<evidence type="ECO:0000313" key="1">
    <source>
        <dbReference type="EMBL" id="CAH1221155.1"/>
    </source>
</evidence>
<reference evidence="1" key="1">
    <citation type="submission" date="2022-01" db="EMBL/GenBank/DDBJ databases">
        <authorList>
            <person name="Criscuolo A."/>
        </authorList>
    </citation>
    <scope>NUCLEOTIDE SEQUENCE</scope>
    <source>
        <strain evidence="1">CIP111891</strain>
    </source>
</reference>
<comment type="caution">
    <text evidence="1">The sequence shown here is derived from an EMBL/GenBank/DDBJ whole genome shotgun (WGS) entry which is preliminary data.</text>
</comment>
<sequence>MLFVKEIICSFLLCVAFVCYIKEFKQGDWRSEV</sequence>
<keyword evidence="2" id="KW-1185">Reference proteome</keyword>
<name>A0ABM9CS50_9BACL</name>
<evidence type="ECO:0000313" key="2">
    <source>
        <dbReference type="Proteomes" id="UP000838821"/>
    </source>
</evidence>
<accession>A0ABM9CS50</accession>
<gene>
    <name evidence="1" type="ORF">PAECIP111891_05127</name>
</gene>
<dbReference type="EMBL" id="CAKMMW010000020">
    <property type="protein sequence ID" value="CAH1221155.1"/>
    <property type="molecule type" value="Genomic_DNA"/>
</dbReference>
<proteinExistence type="predicted"/>